<evidence type="ECO:0000313" key="7">
    <source>
        <dbReference type="Proteomes" id="UP000834106"/>
    </source>
</evidence>
<protein>
    <recommendedName>
        <fullName evidence="8">S-protein homolog</fullName>
    </recommendedName>
</protein>
<dbReference type="PANTHER" id="PTHR35630:SF1">
    <property type="entry name" value="LEGUMINOSIN GROUP486 SECRETED PEPTIDE"/>
    <property type="match status" value="1"/>
</dbReference>
<dbReference type="EMBL" id="OU503046">
    <property type="protein sequence ID" value="CAI9771195.1"/>
    <property type="molecule type" value="Genomic_DNA"/>
</dbReference>
<name>A0AAD1ZQ27_9LAMI</name>
<dbReference type="InterPro" id="IPR010264">
    <property type="entry name" value="Self-incomp_S1"/>
</dbReference>
<dbReference type="PANTHER" id="PTHR35630">
    <property type="entry name" value="LEGUMINOSIN GROUP486 SECRETED PEPTIDE"/>
    <property type="match status" value="1"/>
</dbReference>
<evidence type="ECO:0000313" key="6">
    <source>
        <dbReference type="EMBL" id="CAI9771195.1"/>
    </source>
</evidence>
<comment type="subcellular location">
    <subcellularLocation>
        <location evidence="1">Secreted</location>
    </subcellularLocation>
</comment>
<gene>
    <name evidence="6" type="ORF">FPE_LOCUS18625</name>
</gene>
<keyword evidence="7" id="KW-1185">Reference proteome</keyword>
<evidence type="ECO:0000256" key="1">
    <source>
        <dbReference type="ARBA" id="ARBA00004613"/>
    </source>
</evidence>
<keyword evidence="3" id="KW-0713">Self-incompatibility</keyword>
<keyword evidence="5" id="KW-0732">Signal</keyword>
<dbReference type="Pfam" id="PF05938">
    <property type="entry name" value="Self-incomp_S1"/>
    <property type="match status" value="1"/>
</dbReference>
<dbReference type="GO" id="GO:0060320">
    <property type="term" value="P:rejection of self pollen"/>
    <property type="evidence" value="ECO:0007669"/>
    <property type="project" value="UniProtKB-KW"/>
</dbReference>
<dbReference type="Proteomes" id="UP000834106">
    <property type="component" value="Chromosome 11"/>
</dbReference>
<proteinExistence type="inferred from homology"/>
<accession>A0AAD1ZQ27</accession>
<evidence type="ECO:0000256" key="2">
    <source>
        <dbReference type="ARBA" id="ARBA00005581"/>
    </source>
</evidence>
<evidence type="ECO:0000256" key="5">
    <source>
        <dbReference type="ARBA" id="ARBA00022729"/>
    </source>
</evidence>
<comment type="similarity">
    <text evidence="2">Belongs to the plant self-incompatibility (S1) protein family.</text>
</comment>
<evidence type="ECO:0008006" key="8">
    <source>
        <dbReference type="Google" id="ProtNLM"/>
    </source>
</evidence>
<dbReference type="GO" id="GO:0005576">
    <property type="term" value="C:extracellular region"/>
    <property type="evidence" value="ECO:0007669"/>
    <property type="project" value="UniProtKB-SubCell"/>
</dbReference>
<keyword evidence="4" id="KW-0964">Secreted</keyword>
<evidence type="ECO:0000256" key="3">
    <source>
        <dbReference type="ARBA" id="ARBA00022471"/>
    </source>
</evidence>
<evidence type="ECO:0000256" key="4">
    <source>
        <dbReference type="ARBA" id="ARBA00022525"/>
    </source>
</evidence>
<reference evidence="6" key="1">
    <citation type="submission" date="2023-05" db="EMBL/GenBank/DDBJ databases">
        <authorList>
            <person name="Huff M."/>
        </authorList>
    </citation>
    <scope>NUCLEOTIDE SEQUENCE</scope>
</reference>
<organism evidence="6 7">
    <name type="scientific">Fraxinus pennsylvanica</name>
    <dbReference type="NCBI Taxonomy" id="56036"/>
    <lineage>
        <taxon>Eukaryota</taxon>
        <taxon>Viridiplantae</taxon>
        <taxon>Streptophyta</taxon>
        <taxon>Embryophyta</taxon>
        <taxon>Tracheophyta</taxon>
        <taxon>Spermatophyta</taxon>
        <taxon>Magnoliopsida</taxon>
        <taxon>eudicotyledons</taxon>
        <taxon>Gunneridae</taxon>
        <taxon>Pentapetalae</taxon>
        <taxon>asterids</taxon>
        <taxon>lamiids</taxon>
        <taxon>Lamiales</taxon>
        <taxon>Oleaceae</taxon>
        <taxon>Oleeae</taxon>
        <taxon>Fraxinus</taxon>
    </lineage>
</organism>
<dbReference type="AlphaFoldDB" id="A0AAD1ZQ27"/>
<sequence>MKKYIILFVLGLASYAAFFLLKQNDFDNKSYDVRIVNGFSNNSSLPLVIWCGADDGSDIGGRALQERDDYSWSVTTGLWKTPLYVCTMKCDGKRKTFEAFRVNRDRYRCGNYRQCFWLVKEDGFYFSNDEITWKKDFSWM</sequence>